<sequence>MIKEFRPTWVDINTDNFKENVRNIKKLLKQDTKFCPVIKANAYGHGAVQIGKILEEEGADYLGVATCEEALELRENNIKIPIMCMGYVPQSSFKDMLINDIDITLYSLEKAKVFSRICIETGKKGKVHIKLDTGMSRLGFKCDDLAIDDIVEISSLENLEITGIFTHFALADDINPEPTHRQFEKYIKIINGLEKKGIDTGIKHVCNSAGTIMFPQYHLDMVRVGISLYGHYPSEDVDKSRVALKPAMSLKSTISHIKILEKGKGVSYGHAYKTLGKEIIATLPIGYADGFTRMLSGKCEVKLKNEIAPVVGRICMDQTMIRLEKMADVGDTVTIFSDEKDFDIERFANRLGTINYELLCMVQRRVPRVYRSKGAVIEVVDYLKMKSR</sequence>
<dbReference type="Gene3D" id="3.20.20.10">
    <property type="entry name" value="Alanine racemase"/>
    <property type="match status" value="1"/>
</dbReference>
<dbReference type="PANTHER" id="PTHR30511:SF0">
    <property type="entry name" value="ALANINE RACEMASE, CATABOLIC-RELATED"/>
    <property type="match status" value="1"/>
</dbReference>
<evidence type="ECO:0000256" key="2">
    <source>
        <dbReference type="ARBA" id="ARBA00022898"/>
    </source>
</evidence>
<keyword evidence="2 4" id="KW-0663">Pyridoxal phosphate</keyword>
<dbReference type="PANTHER" id="PTHR30511">
    <property type="entry name" value="ALANINE RACEMASE"/>
    <property type="match status" value="1"/>
</dbReference>
<reference evidence="6 7" key="1">
    <citation type="submission" date="2021-03" db="EMBL/GenBank/DDBJ databases">
        <title>Genomic Encyclopedia of Type Strains, Phase IV (KMG-IV): sequencing the most valuable type-strain genomes for metagenomic binning, comparative biology and taxonomic classification.</title>
        <authorList>
            <person name="Goeker M."/>
        </authorList>
    </citation>
    <scope>NUCLEOTIDE SEQUENCE [LARGE SCALE GENOMIC DNA]</scope>
    <source>
        <strain evidence="6 7">DSM 27512</strain>
    </source>
</reference>
<dbReference type="PRINTS" id="PR00992">
    <property type="entry name" value="ALARACEMASE"/>
</dbReference>
<evidence type="ECO:0000256" key="3">
    <source>
        <dbReference type="ARBA" id="ARBA00023235"/>
    </source>
</evidence>
<dbReference type="InterPro" id="IPR029066">
    <property type="entry name" value="PLP-binding_barrel"/>
</dbReference>
<keyword evidence="3 4" id="KW-0413">Isomerase</keyword>
<comment type="pathway">
    <text evidence="4">Amino-acid biosynthesis; D-alanine biosynthesis; D-alanine from L-alanine: step 1/1.</text>
</comment>
<feature type="active site" description="Proton acceptor; specific for D-alanine" evidence="4">
    <location>
        <position position="39"/>
    </location>
</feature>
<comment type="caution">
    <text evidence="6">The sequence shown here is derived from an EMBL/GenBank/DDBJ whole genome shotgun (WGS) entry which is preliminary data.</text>
</comment>
<accession>A0ABS4KJL4</accession>
<dbReference type="PROSITE" id="PS00395">
    <property type="entry name" value="ALANINE_RACEMASE"/>
    <property type="match status" value="1"/>
</dbReference>
<evidence type="ECO:0000313" key="7">
    <source>
        <dbReference type="Proteomes" id="UP001314903"/>
    </source>
</evidence>
<feature type="active site" description="Proton acceptor; specific for L-alanine" evidence="4">
    <location>
        <position position="268"/>
    </location>
</feature>
<name>A0ABS4KJL4_9FIRM</name>
<evidence type="ECO:0000256" key="4">
    <source>
        <dbReference type="HAMAP-Rule" id="MF_01201"/>
    </source>
</evidence>
<evidence type="ECO:0000256" key="1">
    <source>
        <dbReference type="ARBA" id="ARBA00001933"/>
    </source>
</evidence>
<dbReference type="RefSeq" id="WP_209661033.1">
    <property type="nucleotide sequence ID" value="NZ_JAGGLI010000019.1"/>
</dbReference>
<proteinExistence type="inferred from homology"/>
<comment type="function">
    <text evidence="4">Catalyzes the interconversion of L-alanine and D-alanine. May also act on other amino acids.</text>
</comment>
<dbReference type="GO" id="GO:0008784">
    <property type="term" value="F:alanine racemase activity"/>
    <property type="evidence" value="ECO:0007669"/>
    <property type="project" value="UniProtKB-EC"/>
</dbReference>
<dbReference type="InterPro" id="IPR009006">
    <property type="entry name" value="Ala_racemase/Decarboxylase_C"/>
</dbReference>
<comment type="cofactor">
    <cofactor evidence="1 4">
        <name>pyridoxal 5'-phosphate</name>
        <dbReference type="ChEBI" id="CHEBI:597326"/>
    </cofactor>
</comment>
<organism evidence="6 7">
    <name type="scientific">Acetoanaerobium pronyense</name>
    <dbReference type="NCBI Taxonomy" id="1482736"/>
    <lineage>
        <taxon>Bacteria</taxon>
        <taxon>Bacillati</taxon>
        <taxon>Bacillota</taxon>
        <taxon>Clostridia</taxon>
        <taxon>Peptostreptococcales</taxon>
        <taxon>Filifactoraceae</taxon>
        <taxon>Acetoanaerobium</taxon>
    </lineage>
</organism>
<dbReference type="SUPFAM" id="SSF50621">
    <property type="entry name" value="Alanine racemase C-terminal domain-like"/>
    <property type="match status" value="1"/>
</dbReference>
<dbReference type="EMBL" id="JAGGLI010000019">
    <property type="protein sequence ID" value="MBP2027974.1"/>
    <property type="molecule type" value="Genomic_DNA"/>
</dbReference>
<feature type="binding site" evidence="4">
    <location>
        <position position="137"/>
    </location>
    <ligand>
        <name>substrate</name>
    </ligand>
</feature>
<dbReference type="Gene3D" id="2.40.37.10">
    <property type="entry name" value="Lyase, Ornithine Decarboxylase, Chain A, domain 1"/>
    <property type="match status" value="1"/>
</dbReference>
<dbReference type="Pfam" id="PF00842">
    <property type="entry name" value="Ala_racemase_C"/>
    <property type="match status" value="1"/>
</dbReference>
<comment type="similarity">
    <text evidence="4">Belongs to the alanine racemase family.</text>
</comment>
<dbReference type="NCBIfam" id="TIGR00492">
    <property type="entry name" value="alr"/>
    <property type="match status" value="1"/>
</dbReference>
<dbReference type="SUPFAM" id="SSF51419">
    <property type="entry name" value="PLP-binding barrel"/>
    <property type="match status" value="1"/>
</dbReference>
<gene>
    <name evidence="6" type="ORF">J2Z35_001773</name>
</gene>
<feature type="modified residue" description="N6-(pyridoxal phosphate)lysine" evidence="4">
    <location>
        <position position="39"/>
    </location>
</feature>
<dbReference type="CDD" id="cd00430">
    <property type="entry name" value="PLPDE_III_AR"/>
    <property type="match status" value="1"/>
</dbReference>
<feature type="binding site" evidence="4">
    <location>
        <position position="316"/>
    </location>
    <ligand>
        <name>substrate</name>
    </ligand>
</feature>
<dbReference type="Pfam" id="PF01168">
    <property type="entry name" value="Ala_racemase_N"/>
    <property type="match status" value="1"/>
</dbReference>
<evidence type="ECO:0000313" key="6">
    <source>
        <dbReference type="EMBL" id="MBP2027974.1"/>
    </source>
</evidence>
<dbReference type="InterPro" id="IPR011079">
    <property type="entry name" value="Ala_racemase_C"/>
</dbReference>
<dbReference type="InterPro" id="IPR020622">
    <property type="entry name" value="Ala_racemase_pyridoxalP-BS"/>
</dbReference>
<dbReference type="InterPro" id="IPR001608">
    <property type="entry name" value="Ala_racemase_N"/>
</dbReference>
<evidence type="ECO:0000259" key="5">
    <source>
        <dbReference type="SMART" id="SM01005"/>
    </source>
</evidence>
<dbReference type="SMART" id="SM01005">
    <property type="entry name" value="Ala_racemase_C"/>
    <property type="match status" value="1"/>
</dbReference>
<dbReference type="Proteomes" id="UP001314903">
    <property type="component" value="Unassembled WGS sequence"/>
</dbReference>
<feature type="domain" description="Alanine racemase C-terminal" evidence="5">
    <location>
        <begin position="247"/>
        <end position="371"/>
    </location>
</feature>
<comment type="catalytic activity">
    <reaction evidence="4">
        <text>L-alanine = D-alanine</text>
        <dbReference type="Rhea" id="RHEA:20249"/>
        <dbReference type="ChEBI" id="CHEBI:57416"/>
        <dbReference type="ChEBI" id="CHEBI:57972"/>
        <dbReference type="EC" id="5.1.1.1"/>
    </reaction>
</comment>
<dbReference type="HAMAP" id="MF_01201">
    <property type="entry name" value="Ala_racemase"/>
    <property type="match status" value="1"/>
</dbReference>
<keyword evidence="7" id="KW-1185">Reference proteome</keyword>
<dbReference type="InterPro" id="IPR000821">
    <property type="entry name" value="Ala_racemase"/>
</dbReference>
<dbReference type="EC" id="5.1.1.1" evidence="4"/>
<protein>
    <recommendedName>
        <fullName evidence="4">Alanine racemase</fullName>
        <ecNumber evidence="4">5.1.1.1</ecNumber>
    </recommendedName>
</protein>